<feature type="domain" description="Carboxyltransferase" evidence="4">
    <location>
        <begin position="1"/>
        <end position="209"/>
    </location>
</feature>
<dbReference type="SMART" id="SM00796">
    <property type="entry name" value="AHS1"/>
    <property type="match status" value="1"/>
</dbReference>
<name>A0A151A6Z7_9STAP</name>
<dbReference type="Proteomes" id="UP000075418">
    <property type="component" value="Unassembled WGS sequence"/>
</dbReference>
<dbReference type="PANTHER" id="PTHR34698:SF2">
    <property type="entry name" value="5-OXOPROLINASE SUBUNIT B"/>
    <property type="match status" value="1"/>
</dbReference>
<dbReference type="Gene3D" id="2.40.100.10">
    <property type="entry name" value="Cyclophilin-like"/>
    <property type="match status" value="1"/>
</dbReference>
<keyword evidence="1" id="KW-0547">Nucleotide-binding</keyword>
<gene>
    <name evidence="5" type="ORF">A0131_10145</name>
</gene>
<reference evidence="5 6" key="1">
    <citation type="submission" date="2016-02" db="EMBL/GenBank/DDBJ databases">
        <title>Draft genome sequence of hydrocarbon degrading Staphylococcus saprophyticus Strain CNV2, isolated from crude-oil contaminated soil from Noonmati Oil Refinery, Guwahati, Assam, India.</title>
        <authorList>
            <person name="Mukherjee A."/>
            <person name="Chettri B."/>
            <person name="Langpoklakpam J."/>
            <person name="Singh A.K."/>
            <person name="Chattopadhyay D.J."/>
        </authorList>
    </citation>
    <scope>NUCLEOTIDE SEQUENCE [LARGE SCALE GENOMIC DNA]</scope>
    <source>
        <strain evidence="5 6">CNV2</strain>
    </source>
</reference>
<dbReference type="InterPro" id="IPR010016">
    <property type="entry name" value="PxpB"/>
</dbReference>
<dbReference type="EMBL" id="LUGM01000002">
    <property type="protein sequence ID" value="KYH15126.1"/>
    <property type="molecule type" value="Genomic_DNA"/>
</dbReference>
<dbReference type="SUPFAM" id="SSF50891">
    <property type="entry name" value="Cyclophilin-like"/>
    <property type="match status" value="1"/>
</dbReference>
<comment type="caution">
    <text evidence="5">The sequence shown here is derived from an EMBL/GenBank/DDBJ whole genome shotgun (WGS) entry which is preliminary data.</text>
</comment>
<dbReference type="RefSeq" id="WP_061855270.1">
    <property type="nucleotide sequence ID" value="NZ_LUGM01000002.1"/>
</dbReference>
<dbReference type="Gene3D" id="3.30.1360.40">
    <property type="match status" value="1"/>
</dbReference>
<dbReference type="GO" id="GO:0005524">
    <property type="term" value="F:ATP binding"/>
    <property type="evidence" value="ECO:0007669"/>
    <property type="project" value="UniProtKB-KW"/>
</dbReference>
<keyword evidence="3" id="KW-0067">ATP-binding</keyword>
<protein>
    <submittedName>
        <fullName evidence="5">Allophanate hydrolase</fullName>
    </submittedName>
</protein>
<evidence type="ECO:0000313" key="6">
    <source>
        <dbReference type="Proteomes" id="UP000075418"/>
    </source>
</evidence>
<dbReference type="GO" id="GO:0016787">
    <property type="term" value="F:hydrolase activity"/>
    <property type="evidence" value="ECO:0007669"/>
    <property type="project" value="UniProtKB-KW"/>
</dbReference>
<evidence type="ECO:0000313" key="5">
    <source>
        <dbReference type="EMBL" id="KYH15126.1"/>
    </source>
</evidence>
<dbReference type="PANTHER" id="PTHR34698">
    <property type="entry name" value="5-OXOPROLINASE SUBUNIT B"/>
    <property type="match status" value="1"/>
</dbReference>
<dbReference type="Pfam" id="PF02682">
    <property type="entry name" value="CT_C_D"/>
    <property type="match status" value="1"/>
</dbReference>
<accession>A0A151A6Z7</accession>
<evidence type="ECO:0000256" key="2">
    <source>
        <dbReference type="ARBA" id="ARBA00022801"/>
    </source>
</evidence>
<dbReference type="AlphaFoldDB" id="A0A151A6Z7"/>
<dbReference type="InterPro" id="IPR029000">
    <property type="entry name" value="Cyclophilin-like_dom_sf"/>
</dbReference>
<evidence type="ECO:0000256" key="3">
    <source>
        <dbReference type="ARBA" id="ARBA00022840"/>
    </source>
</evidence>
<proteinExistence type="predicted"/>
<evidence type="ECO:0000256" key="1">
    <source>
        <dbReference type="ARBA" id="ARBA00022741"/>
    </source>
</evidence>
<sequence length="235" mass="26844">MKIYSQGDQAMVVSIEKKVSKDLTEDLLALKSYLLERNFPFITEIVPTESDMMICYDARSMIKHHHIQSPFQYMKDLVYSIRLEIVHDDTPEGITNIPVIYGGEYGPDLEQLLQYYNIDLDTFINRHTNCTYFVSTMGYSPGFPYLTGMDERLFVNHTGKQKSFIPAGAVIIEGKKTGINTTDTYGDWLVIGYTPETLFNPEKDDFTKLTLGDNVRFIPCKENEIDLGGFKPCQS</sequence>
<evidence type="ECO:0000259" key="4">
    <source>
        <dbReference type="SMART" id="SM00796"/>
    </source>
</evidence>
<dbReference type="SUPFAM" id="SSF160467">
    <property type="entry name" value="PH0987 N-terminal domain-like"/>
    <property type="match status" value="1"/>
</dbReference>
<dbReference type="InterPro" id="IPR003833">
    <property type="entry name" value="CT_C_D"/>
</dbReference>
<keyword evidence="2 5" id="KW-0378">Hydrolase</keyword>
<organism evidence="5 6">
    <name type="scientific">Staphylococcus kloosii</name>
    <dbReference type="NCBI Taxonomy" id="29384"/>
    <lineage>
        <taxon>Bacteria</taxon>
        <taxon>Bacillati</taxon>
        <taxon>Bacillota</taxon>
        <taxon>Bacilli</taxon>
        <taxon>Bacillales</taxon>
        <taxon>Staphylococcaceae</taxon>
        <taxon>Staphylococcus</taxon>
    </lineage>
</organism>